<dbReference type="EMBL" id="JAHQIW010001904">
    <property type="protein sequence ID" value="KAJ1353990.1"/>
    <property type="molecule type" value="Genomic_DNA"/>
</dbReference>
<protein>
    <recommendedName>
        <fullName evidence="5">SAM domain-containing protein</fullName>
    </recommendedName>
</protein>
<proteinExistence type="predicted"/>
<feature type="domain" description="SAM" evidence="5">
    <location>
        <begin position="564"/>
        <end position="628"/>
    </location>
</feature>
<dbReference type="InterPro" id="IPR029515">
    <property type="entry name" value="Liprin"/>
</dbReference>
<evidence type="ECO:0000313" key="7">
    <source>
        <dbReference type="Proteomes" id="UP001196413"/>
    </source>
</evidence>
<feature type="region of interest" description="Disordered" evidence="4">
    <location>
        <begin position="480"/>
        <end position="509"/>
    </location>
</feature>
<sequence length="893" mass="101147">MLLPSSNDRRDVIFSSVSNIIPNQLFTCDEPNDFRTNLTGDVSRGPKRCSTRAVLPHVTQHSDSGFGSALSSGSSCSYLPLPPPYRMRIKQHKIYRSCSDSKYFIEQQSIIPPFADAQQRTCGERWNSQCSLSPSPSMSTVSCPEYPELQERLHRLAIARDSLSLQVSVLSEQVGAQKEKIRDLEALLALKRNSLSSAEELRQDKHHCCDDIIDLESKNLMFEVSELKNKFANLEQGMNESEKNVRVSQSMRGVAVPEQICPNVSEGCEKPYASASQRNLDEYENEEMKRLRNTVQRLIADNEQKNHQIHSLRNALNEQLRSRSHQEDIYRISQWNNDLNSQIRRLLLDEPSEMMTHSTSFPVRLCSTYRQETIQPSPSFTSSLPTPSSSHGFSRVGVRHLYPSISGSHSEQSYRSPSSLAARQLAAELDELRQVNFGTQQPRTYSSVSLPRRLGNKASSTLALGSKKHSFTSVNSAVESDDEITRGAQRTVSPRSFDEMPPKRSRTRSSIRSLFNKLTRSLSQEQNASIFKAGSAVRSTLGDQTPGKGRNVELFPPLSNFVDWRSEQLAEWLQKAGLAQYVFEITRNVPSGRHLLNMSSSEFETVLGMKNALLRKRLNLLLRRIEDEIDDHANLWDVQQTQKWLEDIGLPQYKEVFCENMIDGIMILALTAADLAEMRVLNAHHYLCISRSIQYMKAVGFKAECLLQNFDESVLSSYPRPEVAVRWTHAATCEWLRMIDLAEFTTHLLCAGTPGALMVCEPTFTAETLAEILQIPSHKTLLRRHLTTHFNQLLGQRIVAEKRDFLASGVFPLLLPGMRIKIARKGQSLSRKKSKTELYLEPNELLCSPVLKTHVPCHTSKITYLFTYQYVKPSFNVGTISSFFGIYTRTRAE</sequence>
<dbReference type="SUPFAM" id="SSF47769">
    <property type="entry name" value="SAM/Pointed domain"/>
    <property type="match status" value="2"/>
</dbReference>
<dbReference type="Pfam" id="PF00536">
    <property type="entry name" value="SAM_1"/>
    <property type="match status" value="2"/>
</dbReference>
<dbReference type="PANTHER" id="PTHR12587:SF14">
    <property type="entry name" value="AT31531P"/>
    <property type="match status" value="1"/>
</dbReference>
<organism evidence="6 7">
    <name type="scientific">Parelaphostrongylus tenuis</name>
    <name type="common">Meningeal worm</name>
    <dbReference type="NCBI Taxonomy" id="148309"/>
    <lineage>
        <taxon>Eukaryota</taxon>
        <taxon>Metazoa</taxon>
        <taxon>Ecdysozoa</taxon>
        <taxon>Nematoda</taxon>
        <taxon>Chromadorea</taxon>
        <taxon>Rhabditida</taxon>
        <taxon>Rhabditina</taxon>
        <taxon>Rhabditomorpha</taxon>
        <taxon>Strongyloidea</taxon>
        <taxon>Metastrongylidae</taxon>
        <taxon>Parelaphostrongylus</taxon>
    </lineage>
</organism>
<dbReference type="GO" id="GO:0048786">
    <property type="term" value="C:presynaptic active zone"/>
    <property type="evidence" value="ECO:0007669"/>
    <property type="project" value="TreeGrafter"/>
</dbReference>
<dbReference type="SMART" id="SM00454">
    <property type="entry name" value="SAM"/>
    <property type="match status" value="3"/>
</dbReference>
<evidence type="ECO:0000256" key="1">
    <source>
        <dbReference type="ARBA" id="ARBA00022737"/>
    </source>
</evidence>
<feature type="coiled-coil region" evidence="3">
    <location>
        <begin position="288"/>
        <end position="315"/>
    </location>
</feature>
<name>A0AAD5MA44_PARTN</name>
<evidence type="ECO:0000256" key="2">
    <source>
        <dbReference type="ARBA" id="ARBA00023054"/>
    </source>
</evidence>
<evidence type="ECO:0000259" key="5">
    <source>
        <dbReference type="PROSITE" id="PS50105"/>
    </source>
</evidence>
<evidence type="ECO:0000256" key="3">
    <source>
        <dbReference type="SAM" id="Coils"/>
    </source>
</evidence>
<reference evidence="6" key="1">
    <citation type="submission" date="2021-06" db="EMBL/GenBank/DDBJ databases">
        <title>Parelaphostrongylus tenuis whole genome reference sequence.</title>
        <authorList>
            <person name="Garwood T.J."/>
            <person name="Larsen P.A."/>
            <person name="Fountain-Jones N.M."/>
            <person name="Garbe J.R."/>
            <person name="Macchietto M.G."/>
            <person name="Kania S.A."/>
            <person name="Gerhold R.W."/>
            <person name="Richards J.E."/>
            <person name="Wolf T.M."/>
        </authorList>
    </citation>
    <scope>NUCLEOTIDE SEQUENCE</scope>
    <source>
        <strain evidence="6">MNPRO001-30</strain>
        <tissue evidence="6">Meninges</tissue>
    </source>
</reference>
<dbReference type="Pfam" id="PF07647">
    <property type="entry name" value="SAM_2"/>
    <property type="match status" value="1"/>
</dbReference>
<accession>A0AAD5MA44</accession>
<dbReference type="InterPro" id="IPR001660">
    <property type="entry name" value="SAM"/>
</dbReference>
<comment type="caution">
    <text evidence="6">The sequence shown here is derived from an EMBL/GenBank/DDBJ whole genome shotgun (WGS) entry which is preliminary data.</text>
</comment>
<dbReference type="InterPro" id="IPR013761">
    <property type="entry name" value="SAM/pointed_sf"/>
</dbReference>
<keyword evidence="1" id="KW-0677">Repeat</keyword>
<keyword evidence="2 3" id="KW-0175">Coiled coil</keyword>
<evidence type="ECO:0000256" key="4">
    <source>
        <dbReference type="SAM" id="MobiDB-lite"/>
    </source>
</evidence>
<dbReference type="PANTHER" id="PTHR12587">
    <property type="entry name" value="LAR INTERACTING PROTEIN LIP -RELATED PROTEIN"/>
    <property type="match status" value="1"/>
</dbReference>
<dbReference type="Gene3D" id="1.10.150.50">
    <property type="entry name" value="Transcription Factor, Ets-1"/>
    <property type="match status" value="3"/>
</dbReference>
<feature type="coiled-coil region" evidence="3">
    <location>
        <begin position="181"/>
        <end position="244"/>
    </location>
</feature>
<dbReference type="InterPro" id="IPR058914">
    <property type="entry name" value="LIPB1/2_CC"/>
</dbReference>
<keyword evidence="7" id="KW-1185">Reference proteome</keyword>
<feature type="domain" description="SAM" evidence="5">
    <location>
        <begin position="636"/>
        <end position="699"/>
    </location>
</feature>
<dbReference type="Pfam" id="PF26022">
    <property type="entry name" value="CC_Liprin_beta"/>
    <property type="match status" value="1"/>
</dbReference>
<dbReference type="AlphaFoldDB" id="A0AAD5MA44"/>
<dbReference type="Proteomes" id="UP001196413">
    <property type="component" value="Unassembled WGS sequence"/>
</dbReference>
<dbReference type="GO" id="GO:0007528">
    <property type="term" value="P:neuromuscular junction development"/>
    <property type="evidence" value="ECO:0007669"/>
    <property type="project" value="TreeGrafter"/>
</dbReference>
<gene>
    <name evidence="6" type="ORF">KIN20_010786</name>
</gene>
<dbReference type="PROSITE" id="PS50105">
    <property type="entry name" value="SAM_DOMAIN"/>
    <property type="match status" value="2"/>
</dbReference>
<evidence type="ECO:0000313" key="6">
    <source>
        <dbReference type="EMBL" id="KAJ1353990.1"/>
    </source>
</evidence>